<sequence>MYLKIGDYTHEIGGPQLAITQRPVLSEGGVPLAQIHAWQIQGIVTGSGQSDLDGKIADLLEAYRQTNFDATLLLSDGVTPSQHRLRSQDAVGGVRVASGPDFPEGKGAEYATRRTFAVTLEAEIPVSAAETALLHFRETLSLFGGDRRIAWTETKQGPPRAQVTRRQSVYHAVQSGQAVGYLGYPSFPGFLFPPQYAIEAPRLTYGGGRRRASGDFTDFSLSWEVRYQADRPLAGLPHFG</sequence>
<protein>
    <submittedName>
        <fullName evidence="1">Uncharacterized protein</fullName>
    </submittedName>
</protein>
<name>A0A2S8GN76_9BACT</name>
<organism evidence="1 2">
    <name type="scientific">Blastopirellula marina</name>
    <dbReference type="NCBI Taxonomy" id="124"/>
    <lineage>
        <taxon>Bacteria</taxon>
        <taxon>Pseudomonadati</taxon>
        <taxon>Planctomycetota</taxon>
        <taxon>Planctomycetia</taxon>
        <taxon>Pirellulales</taxon>
        <taxon>Pirellulaceae</taxon>
        <taxon>Blastopirellula</taxon>
    </lineage>
</organism>
<evidence type="ECO:0000313" key="1">
    <source>
        <dbReference type="EMBL" id="PQO45869.1"/>
    </source>
</evidence>
<gene>
    <name evidence="1" type="ORF">C5Y93_11465</name>
</gene>
<dbReference type="RefSeq" id="WP_105335569.1">
    <property type="nucleotide sequence ID" value="NZ_PUHZ01000012.1"/>
</dbReference>
<dbReference type="AlphaFoldDB" id="A0A2S8GN76"/>
<dbReference type="Proteomes" id="UP000237819">
    <property type="component" value="Unassembled WGS sequence"/>
</dbReference>
<dbReference type="EMBL" id="PUHZ01000012">
    <property type="protein sequence ID" value="PQO45869.1"/>
    <property type="molecule type" value="Genomic_DNA"/>
</dbReference>
<accession>A0A2S8GN76</accession>
<dbReference type="OrthoDB" id="257744at2"/>
<reference evidence="1 2" key="1">
    <citation type="submission" date="2018-02" db="EMBL/GenBank/DDBJ databases">
        <title>Comparative genomes isolates from brazilian mangrove.</title>
        <authorList>
            <person name="Araujo J.E."/>
            <person name="Taketani R.G."/>
            <person name="Silva M.C.P."/>
            <person name="Loureco M.V."/>
            <person name="Andreote F.D."/>
        </authorList>
    </citation>
    <scope>NUCLEOTIDE SEQUENCE [LARGE SCALE GENOMIC DNA]</scope>
    <source>
        <strain evidence="1 2">Nap-Phe MGV</strain>
    </source>
</reference>
<proteinExistence type="predicted"/>
<comment type="caution">
    <text evidence="1">The sequence shown here is derived from an EMBL/GenBank/DDBJ whole genome shotgun (WGS) entry which is preliminary data.</text>
</comment>
<evidence type="ECO:0000313" key="2">
    <source>
        <dbReference type="Proteomes" id="UP000237819"/>
    </source>
</evidence>